<feature type="transmembrane region" description="Helical" evidence="5">
    <location>
        <begin position="309"/>
        <end position="332"/>
    </location>
</feature>
<keyword evidence="3 5" id="KW-1133">Transmembrane helix</keyword>
<dbReference type="Gene3D" id="3.40.190.10">
    <property type="entry name" value="Periplasmic binding protein-like II"/>
    <property type="match status" value="1"/>
</dbReference>
<evidence type="ECO:0000256" key="4">
    <source>
        <dbReference type="ARBA" id="ARBA00023136"/>
    </source>
</evidence>
<feature type="transmembrane region" description="Helical" evidence="5">
    <location>
        <begin position="212"/>
        <end position="232"/>
    </location>
</feature>
<dbReference type="PANTHER" id="PTHR43471">
    <property type="entry name" value="ABC TRANSPORTER PERMEASE"/>
    <property type="match status" value="1"/>
</dbReference>
<feature type="transmembrane region" description="Helical" evidence="5">
    <location>
        <begin position="370"/>
        <end position="389"/>
    </location>
</feature>
<feature type="domain" description="ABC-2 type transporter transmembrane" evidence="6">
    <location>
        <begin position="19"/>
        <end position="419"/>
    </location>
</feature>
<dbReference type="GO" id="GO:0140359">
    <property type="term" value="F:ABC-type transporter activity"/>
    <property type="evidence" value="ECO:0007669"/>
    <property type="project" value="InterPro"/>
</dbReference>
<sequence length="444" mass="50113">MRKILIIIRREYLSRVQKKSFIIMTILGPLLMAALFVVPVYLANVSDQVKKIAVLDETGLFHDKFPSSNKFVFENVYMSYQAACDNLDDLGYNAVLYIPESVINNPNAVKMSSKKDMGFGLTDLIEGVIKQELEAHRLALSGIDKSILDNVNVDVKINTFILREGEEERSYSEISYILGLLGGILIYMFIFLYGSQVMRGVIEEKTNRIVEVIVSSIKPFQLMLGKIIGVALVGLTQFVLWIGLTAMIVFSLQSINPALFKYKEPPKVEIHDKGLSQSDIAQNQMAMQLSDSKSNQILEGITHIQFGNILVIFVFYFLFGYLLYASMFAAIGSAVDNDADTQQFMLPVTVPLILALVSLNFVLNNPDGPVSFWLSMIPFTSPIVMMARIPFNPPVAYWEIGLSMLFLVAGFIFTTWIAARIYRTGILMYGKKPTLRELFKWMRY</sequence>
<accession>A0A644WGR7</accession>
<evidence type="ECO:0000256" key="3">
    <source>
        <dbReference type="ARBA" id="ARBA00022989"/>
    </source>
</evidence>
<evidence type="ECO:0000259" key="6">
    <source>
        <dbReference type="Pfam" id="PF12698"/>
    </source>
</evidence>
<comment type="caution">
    <text evidence="7">The sequence shown here is derived from an EMBL/GenBank/DDBJ whole genome shotgun (WGS) entry which is preliminary data.</text>
</comment>
<proteinExistence type="predicted"/>
<dbReference type="GO" id="GO:0016020">
    <property type="term" value="C:membrane"/>
    <property type="evidence" value="ECO:0007669"/>
    <property type="project" value="UniProtKB-SubCell"/>
</dbReference>
<dbReference type="EMBL" id="VSSQ01000910">
    <property type="protein sequence ID" value="MPM02950.1"/>
    <property type="molecule type" value="Genomic_DNA"/>
</dbReference>
<name>A0A644WGR7_9ZZZZ</name>
<protein>
    <recommendedName>
        <fullName evidence="6">ABC-2 type transporter transmembrane domain-containing protein</fullName>
    </recommendedName>
</protein>
<feature type="transmembrane region" description="Helical" evidence="5">
    <location>
        <begin position="344"/>
        <end position="363"/>
    </location>
</feature>
<evidence type="ECO:0000256" key="1">
    <source>
        <dbReference type="ARBA" id="ARBA00004141"/>
    </source>
</evidence>
<evidence type="ECO:0000256" key="5">
    <source>
        <dbReference type="SAM" id="Phobius"/>
    </source>
</evidence>
<keyword evidence="2 5" id="KW-0812">Transmembrane</keyword>
<feature type="transmembrane region" description="Helical" evidence="5">
    <location>
        <begin position="395"/>
        <end position="419"/>
    </location>
</feature>
<evidence type="ECO:0000256" key="2">
    <source>
        <dbReference type="ARBA" id="ARBA00022692"/>
    </source>
</evidence>
<evidence type="ECO:0000313" key="7">
    <source>
        <dbReference type="EMBL" id="MPM02950.1"/>
    </source>
</evidence>
<feature type="transmembrane region" description="Helical" evidence="5">
    <location>
        <begin position="238"/>
        <end position="260"/>
    </location>
</feature>
<organism evidence="7">
    <name type="scientific">bioreactor metagenome</name>
    <dbReference type="NCBI Taxonomy" id="1076179"/>
    <lineage>
        <taxon>unclassified sequences</taxon>
        <taxon>metagenomes</taxon>
        <taxon>ecological metagenomes</taxon>
    </lineage>
</organism>
<dbReference type="PANTHER" id="PTHR43471:SF3">
    <property type="entry name" value="ABC TRANSPORTER PERMEASE PROTEIN NATB"/>
    <property type="match status" value="1"/>
</dbReference>
<dbReference type="AlphaFoldDB" id="A0A644WGR7"/>
<dbReference type="InterPro" id="IPR013525">
    <property type="entry name" value="ABC2_TM"/>
</dbReference>
<reference evidence="7" key="1">
    <citation type="submission" date="2019-08" db="EMBL/GenBank/DDBJ databases">
        <authorList>
            <person name="Kucharzyk K."/>
            <person name="Murdoch R.W."/>
            <person name="Higgins S."/>
            <person name="Loffler F."/>
        </authorList>
    </citation>
    <scope>NUCLEOTIDE SEQUENCE</scope>
</reference>
<dbReference type="Pfam" id="PF12698">
    <property type="entry name" value="ABC2_membrane_3"/>
    <property type="match status" value="1"/>
</dbReference>
<feature type="transmembrane region" description="Helical" evidence="5">
    <location>
        <begin position="21"/>
        <end position="42"/>
    </location>
</feature>
<keyword evidence="4 5" id="KW-0472">Membrane</keyword>
<comment type="subcellular location">
    <subcellularLocation>
        <location evidence="1">Membrane</location>
        <topology evidence="1">Multi-pass membrane protein</topology>
    </subcellularLocation>
</comment>
<dbReference type="SUPFAM" id="SSF53850">
    <property type="entry name" value="Periplasmic binding protein-like II"/>
    <property type="match status" value="1"/>
</dbReference>
<gene>
    <name evidence="7" type="primary">yhaP_8</name>
    <name evidence="7" type="ORF">SDC9_49209</name>
</gene>
<feature type="transmembrane region" description="Helical" evidence="5">
    <location>
        <begin position="174"/>
        <end position="192"/>
    </location>
</feature>